<dbReference type="EMBL" id="LFOD01000012">
    <property type="protein sequence ID" value="KMV17525.1"/>
    <property type="molecule type" value="Genomic_DNA"/>
</dbReference>
<sequence>MHAPESLIEPGQADEGREYKIAFIDEMYVPDEYVGERHDCRWHVWDSDGQKIDGEFPDSMVIVVDRG</sequence>
<name>A0A0J8UAV0_9MYCO</name>
<protein>
    <submittedName>
        <fullName evidence="1">Uncharacterized protein</fullName>
    </submittedName>
</protein>
<dbReference type="AlphaFoldDB" id="A0A0J8UAV0"/>
<dbReference type="RefSeq" id="WP_048895871.1">
    <property type="nucleotide sequence ID" value="NZ_LFOD01000012.1"/>
</dbReference>
<gene>
    <name evidence="1" type="ORF">ACT17_14600</name>
</gene>
<accession>A0A0J8UAV0</accession>
<proteinExistence type="predicted"/>
<evidence type="ECO:0000313" key="1">
    <source>
        <dbReference type="EMBL" id="KMV17525.1"/>
    </source>
</evidence>
<evidence type="ECO:0000313" key="2">
    <source>
        <dbReference type="Proteomes" id="UP000037594"/>
    </source>
</evidence>
<comment type="caution">
    <text evidence="1">The sequence shown here is derived from an EMBL/GenBank/DDBJ whole genome shotgun (WGS) entry which is preliminary data.</text>
</comment>
<reference evidence="1 2" key="1">
    <citation type="submission" date="2015-06" db="EMBL/GenBank/DDBJ databases">
        <title>Genome sequence of Mycobacterium conceptionense strain MLE.</title>
        <authorList>
            <person name="Greninger A.L."/>
            <person name="Cunningham G."/>
            <person name="Chiu C.Y."/>
            <person name="Miller S."/>
        </authorList>
    </citation>
    <scope>NUCLEOTIDE SEQUENCE [LARGE SCALE GENOMIC DNA]</scope>
    <source>
        <strain evidence="1 2">MLE</strain>
    </source>
</reference>
<organism evidence="1 2">
    <name type="scientific">Mycolicibacterium conceptionense</name>
    <dbReference type="NCBI Taxonomy" id="451644"/>
    <lineage>
        <taxon>Bacteria</taxon>
        <taxon>Bacillati</taxon>
        <taxon>Actinomycetota</taxon>
        <taxon>Actinomycetes</taxon>
        <taxon>Mycobacteriales</taxon>
        <taxon>Mycobacteriaceae</taxon>
        <taxon>Mycolicibacterium</taxon>
    </lineage>
</organism>
<dbReference type="Proteomes" id="UP000037594">
    <property type="component" value="Unassembled WGS sequence"/>
</dbReference>
<dbReference type="PATRIC" id="fig|451644.5.peg.3015"/>